<dbReference type="InterPro" id="IPR036196">
    <property type="entry name" value="Ptyr_pPase_sf"/>
</dbReference>
<comment type="similarity">
    <text evidence="1">Belongs to the low molecular weight phosphotyrosine protein phosphatase family.</text>
</comment>
<dbReference type="InterPro" id="IPR023485">
    <property type="entry name" value="Ptyr_pPase"/>
</dbReference>
<accession>A0A0F0LWX8</accession>
<dbReference type="EMBL" id="DMNG01000163">
    <property type="protein sequence ID" value="HAN24827.1"/>
    <property type="molecule type" value="Genomic_DNA"/>
</dbReference>
<dbReference type="EMBL" id="JYIY01000068">
    <property type="protein sequence ID" value="KJL37194.1"/>
    <property type="molecule type" value="Genomic_DNA"/>
</dbReference>
<dbReference type="Proteomes" id="UP000033451">
    <property type="component" value="Unassembled WGS sequence"/>
</dbReference>
<feature type="domain" description="Phosphotyrosine protein phosphatase I" evidence="6">
    <location>
        <begin position="7"/>
        <end position="158"/>
    </location>
</feature>
<evidence type="ECO:0000313" key="10">
    <source>
        <dbReference type="Proteomes" id="UP000257479"/>
    </source>
</evidence>
<feature type="active site" description="Proton donor" evidence="5">
    <location>
        <position position="132"/>
    </location>
</feature>
<gene>
    <name evidence="8" type="primary">ptpA</name>
    <name evidence="7" type="ORF">DCP95_09695</name>
    <name evidence="8" type="ORF">RR49_01082</name>
</gene>
<dbReference type="PATRIC" id="fig|400772.4.peg.1106"/>
<dbReference type="EC" id="3.1.3.48" evidence="2"/>
<evidence type="ECO:0000256" key="4">
    <source>
        <dbReference type="ARBA" id="ARBA00022912"/>
    </source>
</evidence>
<dbReference type="PANTHER" id="PTHR11717">
    <property type="entry name" value="LOW MOLECULAR WEIGHT PROTEIN TYROSINE PHOSPHATASE"/>
    <property type="match status" value="1"/>
</dbReference>
<evidence type="ECO:0000313" key="7">
    <source>
        <dbReference type="EMBL" id="HAN24827.1"/>
    </source>
</evidence>
<organism evidence="8 9">
    <name type="scientific">Microbacterium ginsengisoli</name>
    <dbReference type="NCBI Taxonomy" id="400772"/>
    <lineage>
        <taxon>Bacteria</taxon>
        <taxon>Bacillati</taxon>
        <taxon>Actinomycetota</taxon>
        <taxon>Actinomycetes</taxon>
        <taxon>Micrococcales</taxon>
        <taxon>Microbacteriaceae</taxon>
        <taxon>Microbacterium</taxon>
    </lineage>
</organism>
<evidence type="ECO:0000256" key="3">
    <source>
        <dbReference type="ARBA" id="ARBA00022801"/>
    </source>
</evidence>
<protein>
    <recommendedName>
        <fullName evidence="2">protein-tyrosine-phosphatase</fullName>
        <ecNumber evidence="2">3.1.3.48</ecNumber>
    </recommendedName>
</protein>
<proteinExistence type="inferred from homology"/>
<dbReference type="STRING" id="400772.RR49_01082"/>
<evidence type="ECO:0000256" key="5">
    <source>
        <dbReference type="PIRSR" id="PIRSR617867-1"/>
    </source>
</evidence>
<evidence type="ECO:0000259" key="6">
    <source>
        <dbReference type="SMART" id="SM00226"/>
    </source>
</evidence>
<dbReference type="SUPFAM" id="SSF52788">
    <property type="entry name" value="Phosphotyrosine protein phosphatases I"/>
    <property type="match status" value="1"/>
</dbReference>
<dbReference type="PANTHER" id="PTHR11717:SF7">
    <property type="entry name" value="LOW MOLECULAR WEIGHT PHOSPHOTYROSINE PROTEIN PHOSPHATASE"/>
    <property type="match status" value="1"/>
</dbReference>
<keyword evidence="9" id="KW-1185">Reference proteome</keyword>
<dbReference type="Gene3D" id="3.40.50.2300">
    <property type="match status" value="1"/>
</dbReference>
<dbReference type="AlphaFoldDB" id="A0A0F0LWX8"/>
<evidence type="ECO:0000256" key="1">
    <source>
        <dbReference type="ARBA" id="ARBA00011063"/>
    </source>
</evidence>
<dbReference type="PRINTS" id="PR00719">
    <property type="entry name" value="LMWPTPASE"/>
</dbReference>
<evidence type="ECO:0000256" key="2">
    <source>
        <dbReference type="ARBA" id="ARBA00013064"/>
    </source>
</evidence>
<keyword evidence="4" id="KW-0904">Protein phosphatase</keyword>
<evidence type="ECO:0000313" key="8">
    <source>
        <dbReference type="EMBL" id="KJL37194.1"/>
    </source>
</evidence>
<name>A0A0F0LWX8_9MICO</name>
<evidence type="ECO:0000313" key="9">
    <source>
        <dbReference type="Proteomes" id="UP000033451"/>
    </source>
</evidence>
<dbReference type="CDD" id="cd16343">
    <property type="entry name" value="LMWPTP"/>
    <property type="match status" value="1"/>
</dbReference>
<feature type="active site" evidence="5">
    <location>
        <position position="19"/>
    </location>
</feature>
<dbReference type="OrthoDB" id="9784339at2"/>
<reference evidence="8 9" key="1">
    <citation type="submission" date="2015-02" db="EMBL/GenBank/DDBJ databases">
        <title>Draft genome sequences of ten Microbacterium spp. with emphasis on heavy metal contaminated environments.</title>
        <authorList>
            <person name="Corretto E."/>
        </authorList>
    </citation>
    <scope>NUCLEOTIDE SEQUENCE [LARGE SCALE GENOMIC DNA]</scope>
    <source>
        <strain evidence="8 9">DSM 18659</strain>
    </source>
</reference>
<sequence length="167" mass="18460">MPSSAPFRVVFVCTGNICRSPMAEVVFRTLAQQAGLGDRVASSSSGTGDWHVGERADPRTLDALERRGYDGSRHRARQFSFADFDSSDLVVVLDRAHERILRGWSRDDNDADKIALLRSFDAEAGDHLDVPDPYYAGPDKFDGVLTMIEKACRALFRQLEPALRSAG</sequence>
<dbReference type="SMART" id="SM00226">
    <property type="entry name" value="LMWPc"/>
    <property type="match status" value="1"/>
</dbReference>
<dbReference type="Proteomes" id="UP000257479">
    <property type="component" value="Unassembled WGS sequence"/>
</dbReference>
<dbReference type="GO" id="GO:0004725">
    <property type="term" value="F:protein tyrosine phosphatase activity"/>
    <property type="evidence" value="ECO:0007669"/>
    <property type="project" value="UniProtKB-EC"/>
</dbReference>
<dbReference type="Pfam" id="PF01451">
    <property type="entry name" value="LMWPc"/>
    <property type="match status" value="1"/>
</dbReference>
<dbReference type="RefSeq" id="WP_045247045.1">
    <property type="nucleotide sequence ID" value="NZ_DAIQHQ010000012.1"/>
</dbReference>
<feature type="active site" description="Nucleophile" evidence="5">
    <location>
        <position position="13"/>
    </location>
</feature>
<keyword evidence="3 8" id="KW-0378">Hydrolase</keyword>
<dbReference type="InterPro" id="IPR050438">
    <property type="entry name" value="LMW_PTPase"/>
</dbReference>
<dbReference type="InterPro" id="IPR017867">
    <property type="entry name" value="Tyr_phospatase_low_mol_wt"/>
</dbReference>
<comment type="caution">
    <text evidence="8">The sequence shown here is derived from an EMBL/GenBank/DDBJ whole genome shotgun (WGS) entry which is preliminary data.</text>
</comment>
<reference evidence="7 10" key="2">
    <citation type="journal article" date="2018" name="Nat. Biotechnol.">
        <title>A standardized bacterial taxonomy based on genome phylogeny substantially revises the tree of life.</title>
        <authorList>
            <person name="Parks D.H."/>
            <person name="Chuvochina M."/>
            <person name="Waite D.W."/>
            <person name="Rinke C."/>
            <person name="Skarshewski A."/>
            <person name="Chaumeil P.A."/>
            <person name="Hugenholtz P."/>
        </authorList>
    </citation>
    <scope>NUCLEOTIDE SEQUENCE [LARGE SCALE GENOMIC DNA]</scope>
    <source>
        <strain evidence="7">UBA9152</strain>
    </source>
</reference>